<dbReference type="PANTHER" id="PTHR45621">
    <property type="entry name" value="OS01G0588500 PROTEIN-RELATED"/>
    <property type="match status" value="1"/>
</dbReference>
<dbReference type="InterPro" id="IPR050823">
    <property type="entry name" value="Plant_Ser_Thr_Prot_Kinase"/>
</dbReference>
<keyword evidence="5" id="KW-1185">Reference proteome</keyword>
<gene>
    <name evidence="4" type="ORF">POM88_026846</name>
</gene>
<dbReference type="GO" id="GO:0004672">
    <property type="term" value="F:protein kinase activity"/>
    <property type="evidence" value="ECO:0007669"/>
    <property type="project" value="InterPro"/>
</dbReference>
<dbReference type="InterPro" id="IPR001245">
    <property type="entry name" value="Ser-Thr/Tyr_kinase_cat_dom"/>
</dbReference>
<protein>
    <submittedName>
        <fullName evidence="4">Protein kinase domain-containing protein</fullName>
    </submittedName>
</protein>
<dbReference type="EMBL" id="JAUIZM010000006">
    <property type="protein sequence ID" value="KAK1380102.1"/>
    <property type="molecule type" value="Genomic_DNA"/>
</dbReference>
<reference evidence="4" key="2">
    <citation type="submission" date="2023-05" db="EMBL/GenBank/DDBJ databases">
        <authorList>
            <person name="Schelkunov M.I."/>
        </authorList>
    </citation>
    <scope>NUCLEOTIDE SEQUENCE</scope>
    <source>
        <strain evidence="4">Hsosn_3</strain>
        <tissue evidence="4">Leaf</tissue>
    </source>
</reference>
<feature type="domain" description="Protein kinase" evidence="3">
    <location>
        <begin position="259"/>
        <end position="552"/>
    </location>
</feature>
<organism evidence="4 5">
    <name type="scientific">Heracleum sosnowskyi</name>
    <dbReference type="NCBI Taxonomy" id="360622"/>
    <lineage>
        <taxon>Eukaryota</taxon>
        <taxon>Viridiplantae</taxon>
        <taxon>Streptophyta</taxon>
        <taxon>Embryophyta</taxon>
        <taxon>Tracheophyta</taxon>
        <taxon>Spermatophyta</taxon>
        <taxon>Magnoliopsida</taxon>
        <taxon>eudicotyledons</taxon>
        <taxon>Gunneridae</taxon>
        <taxon>Pentapetalae</taxon>
        <taxon>asterids</taxon>
        <taxon>campanulids</taxon>
        <taxon>Apiales</taxon>
        <taxon>Apiaceae</taxon>
        <taxon>Apioideae</taxon>
        <taxon>apioid superclade</taxon>
        <taxon>Tordylieae</taxon>
        <taxon>Tordyliinae</taxon>
        <taxon>Heracleum</taxon>
    </lineage>
</organism>
<evidence type="ECO:0000313" key="4">
    <source>
        <dbReference type="EMBL" id="KAK1380102.1"/>
    </source>
</evidence>
<dbReference type="Pfam" id="PF07714">
    <property type="entry name" value="PK_Tyr_Ser-Thr"/>
    <property type="match status" value="2"/>
</dbReference>
<keyword evidence="4" id="KW-0418">Kinase</keyword>
<name>A0AAD8MPC4_9APIA</name>
<dbReference type="Gene3D" id="1.10.510.10">
    <property type="entry name" value="Transferase(Phosphotransferase) domain 1"/>
    <property type="match status" value="1"/>
</dbReference>
<evidence type="ECO:0000259" key="3">
    <source>
        <dbReference type="PROSITE" id="PS50011"/>
    </source>
</evidence>
<dbReference type="InterPro" id="IPR011009">
    <property type="entry name" value="Kinase-like_dom_sf"/>
</dbReference>
<keyword evidence="2" id="KW-0472">Membrane</keyword>
<dbReference type="GO" id="GO:0005886">
    <property type="term" value="C:plasma membrane"/>
    <property type="evidence" value="ECO:0007669"/>
    <property type="project" value="UniProtKB-SubCell"/>
</dbReference>
<dbReference type="Proteomes" id="UP001237642">
    <property type="component" value="Unassembled WGS sequence"/>
</dbReference>
<dbReference type="InterPro" id="IPR000719">
    <property type="entry name" value="Prot_kinase_dom"/>
</dbReference>
<sequence>MRSNKIGIVREAKGLLATANLRMFSLADLGSATRGFSPDMILGENNYGRAFIGWLHEDTLAPSRIGIVGIKSLNSYGRYRTMQSEVDLCGRFYHPNVIKPPGFCLEGQEFLLVHEYTPKGNVARYAYKDCAQVEGAIIASDSGRYSTAMEVVCGKDHIKPFEINHTRITFSKKVCQIFSTSIRPLSVIISSPKNLCYNGIKNSRVDSRVSQNKAGIIAEANNRMRSNKIGIVPEAKGLFAIANLRKFSLAELGGATRGFSPDMILVENHYGRVFIGWLDEDTLAPSRIGIGMAVSIMSLNSYGRFRVMQAEVDLCGRFYHPNVIKPLGFCSEGQELLLVYEYAQKGNVARYAYKDTRKSLSWVVWLKILVGAARYLDFLHSSDDHIIFGDFTLSSILLDWDFNAKVGVSVIARFGPDDGDALVTDIPNLNAQHRAVSEGFLSPEYKKAGRLSSKNDVYAFGVVLLEILTGIRVIDVNARDEKNNLVDKARPVLACERKVKRVVNPKLLEKENCPKVVTSILSDVPALALKCLDLDPKKRPSMRQVVEINSIRTTKKDDSYSAVDLHYVPHLTRPPSDFHHGYTVPC</sequence>
<dbReference type="SUPFAM" id="SSF56112">
    <property type="entry name" value="Protein kinase-like (PK-like)"/>
    <property type="match status" value="2"/>
</dbReference>
<accession>A0AAD8MPC4</accession>
<dbReference type="GO" id="GO:0005524">
    <property type="term" value="F:ATP binding"/>
    <property type="evidence" value="ECO:0007669"/>
    <property type="project" value="InterPro"/>
</dbReference>
<proteinExistence type="predicted"/>
<evidence type="ECO:0000313" key="5">
    <source>
        <dbReference type="Proteomes" id="UP001237642"/>
    </source>
</evidence>
<dbReference type="Gene3D" id="3.30.200.20">
    <property type="entry name" value="Phosphorylase Kinase, domain 1"/>
    <property type="match status" value="2"/>
</dbReference>
<dbReference type="AlphaFoldDB" id="A0AAD8MPC4"/>
<reference evidence="4" key="1">
    <citation type="submission" date="2023-02" db="EMBL/GenBank/DDBJ databases">
        <title>Genome of toxic invasive species Heracleum sosnowskyi carries increased number of genes despite the absence of recent whole-genome duplications.</title>
        <authorList>
            <person name="Schelkunov M."/>
            <person name="Shtratnikova V."/>
            <person name="Makarenko M."/>
            <person name="Klepikova A."/>
            <person name="Omelchenko D."/>
            <person name="Novikova G."/>
            <person name="Obukhova E."/>
            <person name="Bogdanov V."/>
            <person name="Penin A."/>
            <person name="Logacheva M."/>
        </authorList>
    </citation>
    <scope>NUCLEOTIDE SEQUENCE</scope>
    <source>
        <strain evidence="4">Hsosn_3</strain>
        <tissue evidence="4">Leaf</tissue>
    </source>
</reference>
<keyword evidence="2" id="KW-1003">Cell membrane</keyword>
<evidence type="ECO:0000256" key="2">
    <source>
        <dbReference type="ARBA" id="ARBA00022475"/>
    </source>
</evidence>
<dbReference type="PROSITE" id="PS50011">
    <property type="entry name" value="PROTEIN_KINASE_DOM"/>
    <property type="match status" value="1"/>
</dbReference>
<evidence type="ECO:0000256" key="1">
    <source>
        <dbReference type="ARBA" id="ARBA00004236"/>
    </source>
</evidence>
<keyword evidence="4" id="KW-0808">Transferase</keyword>
<comment type="subcellular location">
    <subcellularLocation>
        <location evidence="1">Cell membrane</location>
    </subcellularLocation>
</comment>
<comment type="caution">
    <text evidence="4">The sequence shown here is derived from an EMBL/GenBank/DDBJ whole genome shotgun (WGS) entry which is preliminary data.</text>
</comment>